<dbReference type="RefSeq" id="WP_290253067.1">
    <property type="nucleotide sequence ID" value="NZ_JAUGQQ010000001.1"/>
</dbReference>
<dbReference type="GO" id="GO:0016787">
    <property type="term" value="F:hydrolase activity"/>
    <property type="evidence" value="ECO:0007669"/>
    <property type="project" value="UniProtKB-KW"/>
</dbReference>
<proteinExistence type="predicted"/>
<dbReference type="EMBL" id="JAUGQQ010000001">
    <property type="protein sequence ID" value="MDN3722983.1"/>
    <property type="molecule type" value="Genomic_DNA"/>
</dbReference>
<name>A0ABT8DDZ9_9FLAO</name>
<protein>
    <submittedName>
        <fullName evidence="1">Alpha/beta hydrolase</fullName>
    </submittedName>
</protein>
<evidence type="ECO:0000313" key="1">
    <source>
        <dbReference type="EMBL" id="MDN3722983.1"/>
    </source>
</evidence>
<keyword evidence="1" id="KW-0378">Hydrolase</keyword>
<dbReference type="PANTHER" id="PTHR42886:SF29">
    <property type="entry name" value="PUMMELIG, ISOFORM A"/>
    <property type="match status" value="1"/>
</dbReference>
<dbReference type="InterPro" id="IPR029058">
    <property type="entry name" value="AB_hydrolase_fold"/>
</dbReference>
<dbReference type="SUPFAM" id="SSF53474">
    <property type="entry name" value="alpha/beta-Hydrolases"/>
    <property type="match status" value="1"/>
</dbReference>
<reference evidence="1 2" key="1">
    <citation type="submission" date="2023-06" db="EMBL/GenBank/DDBJ databases">
        <authorList>
            <person name="Ye Y.-Q."/>
            <person name="Du Z.-J."/>
        </authorList>
    </citation>
    <scope>NUCLEOTIDE SEQUENCE [LARGE SCALE GENOMIC DNA]</scope>
    <source>
        <strain evidence="1 2">SDUM287046</strain>
    </source>
</reference>
<dbReference type="Proteomes" id="UP001244787">
    <property type="component" value="Unassembled WGS sequence"/>
</dbReference>
<organism evidence="1 2">
    <name type="scientific">Aequorivita aurantiaca</name>
    <dbReference type="NCBI Taxonomy" id="3053356"/>
    <lineage>
        <taxon>Bacteria</taxon>
        <taxon>Pseudomonadati</taxon>
        <taxon>Bacteroidota</taxon>
        <taxon>Flavobacteriia</taxon>
        <taxon>Flavobacteriales</taxon>
        <taxon>Flavobacteriaceae</taxon>
        <taxon>Aequorivita</taxon>
    </lineage>
</organism>
<dbReference type="Gene3D" id="3.40.50.1820">
    <property type="entry name" value="alpha/beta hydrolase"/>
    <property type="match status" value="1"/>
</dbReference>
<gene>
    <name evidence="1" type="ORF">QRD02_01195</name>
</gene>
<evidence type="ECO:0000313" key="2">
    <source>
        <dbReference type="Proteomes" id="UP001244787"/>
    </source>
</evidence>
<accession>A0ABT8DDZ9</accession>
<sequence length="279" mass="31875">MIIKKNKILTASRKRPILYDVFHKQTETPQPLVIFCHGYKGFKDWGAWQLVAETFANAGFCFVKFNFSHNGGTIENPIDFPDLDAFAENNFSLELDDLDRILNLIKTGSENFPKEISTISLIGHSRGGGIVLIKAEEDARINKVVTWASISDFKPRFAEGTEEFESWKKTGVTYVQNSRTKQMLPHNFQFYTNFIENEERFSIKRAVQNLKIPQLILHGSEDKTVSEKEAQALNSWNLHSELSLIEGADHVFGARHPWEENALPSDLEKVVERTIAFLK</sequence>
<keyword evidence="2" id="KW-1185">Reference proteome</keyword>
<comment type="caution">
    <text evidence="1">The sequence shown here is derived from an EMBL/GenBank/DDBJ whole genome shotgun (WGS) entry which is preliminary data.</text>
</comment>
<dbReference type="PANTHER" id="PTHR42886">
    <property type="entry name" value="RE40534P-RELATED"/>
    <property type="match status" value="1"/>
</dbReference>